<gene>
    <name evidence="4" type="ORF">D8674_036899</name>
</gene>
<dbReference type="OrthoDB" id="185373at2759"/>
<protein>
    <submittedName>
        <fullName evidence="4">Pentatricopeptide repeat-containing protein</fullName>
    </submittedName>
</protein>
<keyword evidence="2" id="KW-0677">Repeat</keyword>
<dbReference type="Pfam" id="PF13041">
    <property type="entry name" value="PPR_2"/>
    <property type="match status" value="3"/>
</dbReference>
<dbReference type="PANTHER" id="PTHR47938:SF35">
    <property type="entry name" value="PENTATRICOPEPTIDE REPEAT-CONTAINING PROTEIN 4, MITOCHONDRIAL-RELATED"/>
    <property type="match status" value="1"/>
</dbReference>
<feature type="repeat" description="PPR" evidence="3">
    <location>
        <begin position="273"/>
        <end position="307"/>
    </location>
</feature>
<feature type="repeat" description="PPR" evidence="3">
    <location>
        <begin position="378"/>
        <end position="413"/>
    </location>
</feature>
<dbReference type="PROSITE" id="PS51375">
    <property type="entry name" value="PPR"/>
    <property type="match status" value="9"/>
</dbReference>
<feature type="repeat" description="PPR" evidence="3">
    <location>
        <begin position="414"/>
        <end position="448"/>
    </location>
</feature>
<feature type="repeat" description="PPR" evidence="3">
    <location>
        <begin position="203"/>
        <end position="237"/>
    </location>
</feature>
<dbReference type="Pfam" id="PF12854">
    <property type="entry name" value="PPR_1"/>
    <property type="match status" value="1"/>
</dbReference>
<evidence type="ECO:0000313" key="4">
    <source>
        <dbReference type="EMBL" id="KAB2604448.1"/>
    </source>
</evidence>
<feature type="repeat" description="PPR" evidence="3">
    <location>
        <begin position="134"/>
        <end position="168"/>
    </location>
</feature>
<evidence type="ECO:0000256" key="3">
    <source>
        <dbReference type="PROSITE-ProRule" id="PRU00708"/>
    </source>
</evidence>
<comment type="similarity">
    <text evidence="1">Belongs to the PPR family. P subfamily.</text>
</comment>
<name>A0A5N5FMQ8_9ROSA</name>
<evidence type="ECO:0000256" key="2">
    <source>
        <dbReference type="ARBA" id="ARBA00022737"/>
    </source>
</evidence>
<dbReference type="SUPFAM" id="SSF81901">
    <property type="entry name" value="HCP-like"/>
    <property type="match status" value="1"/>
</dbReference>
<feature type="repeat" description="PPR" evidence="3">
    <location>
        <begin position="308"/>
        <end position="342"/>
    </location>
</feature>
<dbReference type="EMBL" id="SMOL01000619">
    <property type="protein sequence ID" value="KAB2604448.1"/>
    <property type="molecule type" value="Genomic_DNA"/>
</dbReference>
<keyword evidence="5" id="KW-1185">Reference proteome</keyword>
<proteinExistence type="inferred from homology"/>
<comment type="caution">
    <text evidence="4">The sequence shown here is derived from an EMBL/GenBank/DDBJ whole genome shotgun (WGS) entry which is preliminary data.</text>
</comment>
<sequence>MGLSRIFPPVSKLSKNFIRNRTLPTENPSGFLCNGTASFHRAIHEGLEKPLVIDDAGDKAPLLKNPEVSEDAEKICKILSTRSSNSPIESFLDGASVKVSPTLVVEVLKKLSNSGVLALSFFRWAEKQKGFKHSTESYNALIEALGKIKQFKMMWELVNEMKIKGMLSKETFALISRRYARAKKVKEAIDAFEKMAKFGMKVEGSDFNRLIDTLSKSRQVERAQEVFDKTKKRRFEPDIKSYTILLEGWGQEQNFLRLNEVYREMKDEGFDPDVVTYAILINAHCKAKKYDEAIELFREMEAKNIKATPHIFCILINGLGSEKRLSEALEFFELNKASGFVPEAPTYNALVGSYCWSMRMQDTFRVVDEMRKCGIGPNARTYDIILHHLVKARRTEQAYSIFQQMSREPGCEPTVSTYEIMVRMFCNEECVDMAMQVWDQMKTRGVLPGMHMFSTLINSLCHGNKLDDACKYFQEMLDAGIRPPAQLFSNLKQALLDGGRKDVVISLGLKIDRLRKTPLVGLR</sequence>
<dbReference type="InterPro" id="IPR011990">
    <property type="entry name" value="TPR-like_helical_dom_sf"/>
</dbReference>
<reference evidence="4 5" key="2">
    <citation type="submission" date="2019-11" db="EMBL/GenBank/DDBJ databases">
        <title>A de novo genome assembly of a pear dwarfing rootstock.</title>
        <authorList>
            <person name="Wang F."/>
            <person name="Wang J."/>
            <person name="Li S."/>
            <person name="Zhang Y."/>
            <person name="Fang M."/>
            <person name="Ma L."/>
            <person name="Zhao Y."/>
            <person name="Jiang S."/>
        </authorList>
    </citation>
    <scope>NUCLEOTIDE SEQUENCE [LARGE SCALE GENOMIC DNA]</scope>
    <source>
        <strain evidence="4">S2</strain>
        <tissue evidence="4">Leaf</tissue>
    </source>
</reference>
<feature type="repeat" description="PPR" evidence="3">
    <location>
        <begin position="449"/>
        <end position="483"/>
    </location>
</feature>
<evidence type="ECO:0000313" key="5">
    <source>
        <dbReference type="Proteomes" id="UP000327157"/>
    </source>
</evidence>
<feature type="repeat" description="PPR" evidence="3">
    <location>
        <begin position="343"/>
        <end position="377"/>
    </location>
</feature>
<evidence type="ECO:0000256" key="1">
    <source>
        <dbReference type="ARBA" id="ARBA00007626"/>
    </source>
</evidence>
<accession>A0A5N5FMQ8</accession>
<dbReference type="Gene3D" id="1.25.40.10">
    <property type="entry name" value="Tetratricopeptide repeat domain"/>
    <property type="match status" value="3"/>
</dbReference>
<organism evidence="4 5">
    <name type="scientific">Pyrus ussuriensis x Pyrus communis</name>
    <dbReference type="NCBI Taxonomy" id="2448454"/>
    <lineage>
        <taxon>Eukaryota</taxon>
        <taxon>Viridiplantae</taxon>
        <taxon>Streptophyta</taxon>
        <taxon>Embryophyta</taxon>
        <taxon>Tracheophyta</taxon>
        <taxon>Spermatophyta</taxon>
        <taxon>Magnoliopsida</taxon>
        <taxon>eudicotyledons</taxon>
        <taxon>Gunneridae</taxon>
        <taxon>Pentapetalae</taxon>
        <taxon>rosids</taxon>
        <taxon>fabids</taxon>
        <taxon>Rosales</taxon>
        <taxon>Rosaceae</taxon>
        <taxon>Amygdaloideae</taxon>
        <taxon>Maleae</taxon>
        <taxon>Pyrus</taxon>
    </lineage>
</organism>
<dbReference type="PANTHER" id="PTHR47938">
    <property type="entry name" value="RESPIRATORY COMPLEX I CHAPERONE (CIA84), PUTATIVE (AFU_ORTHOLOGUE AFUA_2G06020)-RELATED"/>
    <property type="match status" value="1"/>
</dbReference>
<feature type="repeat" description="PPR" evidence="3">
    <location>
        <begin position="238"/>
        <end position="272"/>
    </location>
</feature>
<dbReference type="Proteomes" id="UP000327157">
    <property type="component" value="Unassembled WGS sequence"/>
</dbReference>
<dbReference type="AlphaFoldDB" id="A0A5N5FMQ8"/>
<dbReference type="GO" id="GO:0003729">
    <property type="term" value="F:mRNA binding"/>
    <property type="evidence" value="ECO:0007669"/>
    <property type="project" value="TreeGrafter"/>
</dbReference>
<dbReference type="Pfam" id="PF01535">
    <property type="entry name" value="PPR"/>
    <property type="match status" value="3"/>
</dbReference>
<reference evidence="4 5" key="1">
    <citation type="submission" date="2019-09" db="EMBL/GenBank/DDBJ databases">
        <authorList>
            <person name="Ou C."/>
        </authorList>
    </citation>
    <scope>NUCLEOTIDE SEQUENCE [LARGE SCALE GENOMIC DNA]</scope>
    <source>
        <strain evidence="4">S2</strain>
        <tissue evidence="4">Leaf</tissue>
    </source>
</reference>
<dbReference type="NCBIfam" id="TIGR00756">
    <property type="entry name" value="PPR"/>
    <property type="match status" value="8"/>
</dbReference>
<dbReference type="InterPro" id="IPR002885">
    <property type="entry name" value="PPR_rpt"/>
</dbReference>